<evidence type="ECO:0000256" key="1">
    <source>
        <dbReference type="ARBA" id="ARBA00022900"/>
    </source>
</evidence>
<organism evidence="3 4">
    <name type="scientific">Cylicocyclus nassatus</name>
    <name type="common">Nematode worm</name>
    <dbReference type="NCBI Taxonomy" id="53992"/>
    <lineage>
        <taxon>Eukaryota</taxon>
        <taxon>Metazoa</taxon>
        <taxon>Ecdysozoa</taxon>
        <taxon>Nematoda</taxon>
        <taxon>Chromadorea</taxon>
        <taxon>Rhabditida</taxon>
        <taxon>Rhabditina</taxon>
        <taxon>Rhabditomorpha</taxon>
        <taxon>Strongyloidea</taxon>
        <taxon>Strongylidae</taxon>
        <taxon>Cylicocyclus</taxon>
    </lineage>
</organism>
<dbReference type="Proteomes" id="UP001176961">
    <property type="component" value="Unassembled WGS sequence"/>
</dbReference>
<protein>
    <submittedName>
        <fullName evidence="3">Uncharacterized protein</fullName>
    </submittedName>
</protein>
<gene>
    <name evidence="3" type="ORF">CYNAS_LOCUS20509</name>
</gene>
<feature type="chain" id="PRO_5041373015" evidence="2">
    <location>
        <begin position="17"/>
        <end position="92"/>
    </location>
</feature>
<evidence type="ECO:0000313" key="3">
    <source>
        <dbReference type="EMBL" id="CAJ0608526.1"/>
    </source>
</evidence>
<dbReference type="SUPFAM" id="SSF57567">
    <property type="entry name" value="Serine protease inhibitors"/>
    <property type="match status" value="1"/>
</dbReference>
<dbReference type="EMBL" id="CATQJL010000316">
    <property type="protein sequence ID" value="CAJ0608526.1"/>
    <property type="molecule type" value="Genomic_DNA"/>
</dbReference>
<dbReference type="AlphaFoldDB" id="A0AA36MDN5"/>
<keyword evidence="1" id="KW-0646">Protease inhibitor</keyword>
<keyword evidence="1" id="KW-0722">Serine protease inhibitor</keyword>
<keyword evidence="4" id="KW-1185">Reference proteome</keyword>
<comment type="caution">
    <text evidence="3">The sequence shown here is derived from an EMBL/GenBank/DDBJ whole genome shotgun (WGS) entry which is preliminary data.</text>
</comment>
<evidence type="ECO:0000313" key="4">
    <source>
        <dbReference type="Proteomes" id="UP001176961"/>
    </source>
</evidence>
<dbReference type="InterPro" id="IPR036084">
    <property type="entry name" value="Ser_inhib-like_sf"/>
</dbReference>
<accession>A0AA36MDN5</accession>
<evidence type="ECO:0000256" key="2">
    <source>
        <dbReference type="SAM" id="SignalP"/>
    </source>
</evidence>
<dbReference type="Gene3D" id="2.10.25.10">
    <property type="entry name" value="Laminin"/>
    <property type="match status" value="1"/>
</dbReference>
<proteinExistence type="predicted"/>
<dbReference type="CDD" id="cd19941">
    <property type="entry name" value="TIL"/>
    <property type="match status" value="1"/>
</dbReference>
<reference evidence="3" key="1">
    <citation type="submission" date="2023-07" db="EMBL/GenBank/DDBJ databases">
        <authorList>
            <consortium name="CYATHOMIX"/>
        </authorList>
    </citation>
    <scope>NUCLEOTIDE SEQUENCE</scope>
    <source>
        <strain evidence="3">N/A</strain>
    </source>
</reference>
<name>A0AA36MDN5_CYLNA</name>
<sequence length="92" mass="10359">MLRKILILTLIAAVTSLKVEEEIYDDSAEVLKETVETHKCGANEVWMICGTCEHKCGEKRTPCPRICKPPQCQCPPHKGFRRNANGDCVRCN</sequence>
<feature type="signal peptide" evidence="2">
    <location>
        <begin position="1"/>
        <end position="16"/>
    </location>
</feature>
<dbReference type="GO" id="GO:0004867">
    <property type="term" value="F:serine-type endopeptidase inhibitor activity"/>
    <property type="evidence" value="ECO:0007669"/>
    <property type="project" value="UniProtKB-KW"/>
</dbReference>
<keyword evidence="2" id="KW-0732">Signal</keyword>